<keyword evidence="4" id="KW-0325">Glycoprotein</keyword>
<dbReference type="SUPFAM" id="SSF56968">
    <property type="entry name" value="Lipovitellin-phosvitin complex, beta-sheet shell regions"/>
    <property type="match status" value="1"/>
</dbReference>
<keyword evidence="9" id="KW-0240">DNA-directed RNA polymerase</keyword>
<protein>
    <submittedName>
        <fullName evidence="9">DNA-directed RNA polymerase subunit alpha</fullName>
    </submittedName>
</protein>
<dbReference type="OrthoDB" id="6426272at2759"/>
<dbReference type="GO" id="GO:0005319">
    <property type="term" value="F:lipid transporter activity"/>
    <property type="evidence" value="ECO:0007669"/>
    <property type="project" value="InterPro"/>
</dbReference>
<dbReference type="PROSITE" id="PS51211">
    <property type="entry name" value="VITELLOGENIN"/>
    <property type="match status" value="1"/>
</dbReference>
<dbReference type="Gene3D" id="2.30.230.10">
    <property type="entry name" value="Lipovitellin, beta-sheet shell regions, chain A"/>
    <property type="match status" value="1"/>
</dbReference>
<dbReference type="InterPro" id="IPR011030">
    <property type="entry name" value="Lipovitellin_superhlx_dom"/>
</dbReference>
<keyword evidence="1 6" id="KW-0732">Signal</keyword>
<feature type="domain" description="Vitellogenin" evidence="7">
    <location>
        <begin position="30"/>
        <end position="761"/>
    </location>
</feature>
<feature type="domain" description="VWFD" evidence="8">
    <location>
        <begin position="1433"/>
        <end position="1488"/>
    </location>
</feature>
<dbReference type="Proteomes" id="UP000887013">
    <property type="component" value="Unassembled WGS sequence"/>
</dbReference>
<dbReference type="Gene3D" id="1.25.10.20">
    <property type="entry name" value="Vitellinogen, superhelical"/>
    <property type="match status" value="1"/>
</dbReference>
<evidence type="ECO:0000256" key="3">
    <source>
        <dbReference type="ARBA" id="ARBA00023157"/>
    </source>
</evidence>
<dbReference type="InterPro" id="IPR015819">
    <property type="entry name" value="Lipid_transp_b-sht_shell"/>
</dbReference>
<dbReference type="PANTHER" id="PTHR23345:SF15">
    <property type="entry name" value="VITELLOGENIN 1-RELATED"/>
    <property type="match status" value="1"/>
</dbReference>
<dbReference type="EMBL" id="BMAW01065373">
    <property type="protein sequence ID" value="GFT50106.1"/>
    <property type="molecule type" value="Genomic_DNA"/>
</dbReference>
<keyword evidence="9" id="KW-0804">Transcription</keyword>
<comment type="caution">
    <text evidence="9">The sequence shown here is derived from an EMBL/GenBank/DDBJ whole genome shotgun (WGS) entry which is preliminary data.</text>
</comment>
<dbReference type="InterPro" id="IPR015816">
    <property type="entry name" value="Vitellinogen_b-sht_N"/>
</dbReference>
<evidence type="ECO:0000313" key="10">
    <source>
        <dbReference type="Proteomes" id="UP000887013"/>
    </source>
</evidence>
<dbReference type="InterPro" id="IPR001747">
    <property type="entry name" value="Vitellogenin_N"/>
</dbReference>
<feature type="chain" id="PRO_5036467631" evidence="6">
    <location>
        <begin position="20"/>
        <end position="1488"/>
    </location>
</feature>
<evidence type="ECO:0000259" key="8">
    <source>
        <dbReference type="PROSITE" id="PS51233"/>
    </source>
</evidence>
<feature type="non-terminal residue" evidence="9">
    <location>
        <position position="1"/>
    </location>
</feature>
<name>A0A8X6P7F6_NEPPI</name>
<evidence type="ECO:0000313" key="9">
    <source>
        <dbReference type="EMBL" id="GFT50106.1"/>
    </source>
</evidence>
<comment type="caution">
    <text evidence="5">Lacks conserved residue(s) required for the propagation of feature annotation.</text>
</comment>
<proteinExistence type="predicted"/>
<reference evidence="9" key="1">
    <citation type="submission" date="2020-08" db="EMBL/GenBank/DDBJ databases">
        <title>Multicomponent nature underlies the extraordinary mechanical properties of spider dragline silk.</title>
        <authorList>
            <person name="Kono N."/>
            <person name="Nakamura H."/>
            <person name="Mori M."/>
            <person name="Yoshida Y."/>
            <person name="Ohtoshi R."/>
            <person name="Malay A.D."/>
            <person name="Moran D.A.P."/>
            <person name="Tomita M."/>
            <person name="Numata K."/>
            <person name="Arakawa K."/>
        </authorList>
    </citation>
    <scope>NUCLEOTIDE SEQUENCE</scope>
</reference>
<dbReference type="PROSITE" id="PS51233">
    <property type="entry name" value="VWFD"/>
    <property type="match status" value="1"/>
</dbReference>
<evidence type="ECO:0000256" key="5">
    <source>
        <dbReference type="PROSITE-ProRule" id="PRU00557"/>
    </source>
</evidence>
<evidence type="ECO:0000256" key="6">
    <source>
        <dbReference type="SAM" id="SignalP"/>
    </source>
</evidence>
<dbReference type="GO" id="GO:0000428">
    <property type="term" value="C:DNA-directed RNA polymerase complex"/>
    <property type="evidence" value="ECO:0007669"/>
    <property type="project" value="UniProtKB-KW"/>
</dbReference>
<dbReference type="InterPro" id="IPR050733">
    <property type="entry name" value="Vitellogenin/Apolipophorin"/>
</dbReference>
<gene>
    <name evidence="9" type="primary">rpoA_1</name>
    <name evidence="9" type="ORF">NPIL_158201</name>
</gene>
<dbReference type="Pfam" id="PF01347">
    <property type="entry name" value="Vitellogenin_N"/>
    <property type="match status" value="1"/>
</dbReference>
<feature type="signal peptide" evidence="6">
    <location>
        <begin position="1"/>
        <end position="19"/>
    </location>
</feature>
<sequence>MEFRIFSAIILLAVAGATAGLLQKLTYPQFLVKKTHLYKFTVNLTADVQGLRPQVSKAVLTGDLKIYAKTKTELVIWMENIQVSDTLTKVESSTDFIKLKPCDTLEDLLKIPIKCHYENGKVKSHTLAPNETTESRKIKKAILRNLEMYLDKKVLLPALVGRWPVSYNITKESPAGNYTALYTITSSPNPKFPQDIIVYNISRTDNYENIPYDAYKVDHNFGKQGCPQVCNREEIENNFGVGCPAGYESHQTPLKRSFFQQHDLKFAEGNTLIIDKVTTVETHVADIYDQQMEIFISSTLKFQLVTLEKASERHGQYTYMNLDDLSSEINEAEILRLMDYSNSSIISEYAKAILQDLASVVFKADLKNKNSDFLGEEVIILRKLLTFLEQIDIRYVDESVVRYNELPKAADIDVIKRQLWLDLLPLIGTKESISFIVNIIQENVNKPHKGISLWEAATLLGALPDNIRHITERTLTDLSRLLGLLNNREQPGYTVFYSASYLTLARVINKACAIDSVVIEKEEDENNNVVDELNLILLRLQQKKHKRVKQLCPQTLVERYIQDVVRKLRHTRDMAKRIIYIEFLAQTGLHQALPHLLPYVFGRVSGLTPSYVDYLKLVTVKSLHNMVDFHPLDVQHIVLPVFLNRTEAHKVRIAAFSVFIKTNPSLGILQEIVQKSWSEPSAEVGSFITSTLENYGNSSLPCYQSLAHRIKKVLPQAKRFDRGYYHSKNLLWEAFDNKRDFGASKHLLYAKSNESFIPSILYASLAYHDHSFTDLVYQYSITTQGLVANDIWDYILKFFDIPTAQKIPKNKEPVIFPKVNLVPRDPEFWRMTMHQKFYYSNIFYYLDANDVKKQKFAEFVMDYLRHYFPSDYNGNRRGHFVKLLIPSSHHLEAIGYTLSYPLRFERDNVVLLSLKLTSHKHKDKASNKLALLVEPKVHFTTLYALQILNLRDDKNLGVYQEIKRDYAQSIELELNKEHNGRLNLTYRFPSIPQKIFSFNAEAGTFSGGSFLSNFTLTLAGGLIKTTPSRFKRNKTKHISGMPPFSVDTLTENILDGFQESPKSIKETMLKFIEFFHNAGWRRKSVNITQLALKDEWSANATGSFGFQFKRIYPKTVSKQNKNLNDLFDRVKRPCFSKSMPENLEEYLKEIKLVQGSFVQGASSIQDKVSIEFKHMEQKKVISSVAVTLDYNHTLCRRLHAAQMKIKAKNRDMPKHLKADVSFTLTARGAEDVFHYNDHTYDRANTVGLIKVNFSEHEPHANFSVLLGFGLSVESINKTINRELEFPVSNEFYLPEAHEKCLEDVNKGNGYSTSCIKAIRERSIFNTLRGVIWKNNKTMPSVFISFLKKVTRALEMQFEAPFIDSSDHKDFPSIPFNVTYIDKLTDEAIIDLNIGVHKKRPPFHKRMKSPIPFPYSIFTLWETALSRVSNNSFPAICALMDKYVTTFDLKNYPLPSDAPKCTYVLATHCVKQKRFAVLAKIDPQSPGSK</sequence>
<dbReference type="PANTHER" id="PTHR23345">
    <property type="entry name" value="VITELLOGENIN-RELATED"/>
    <property type="match status" value="1"/>
</dbReference>
<keyword evidence="2" id="KW-0758">Storage protein</keyword>
<evidence type="ECO:0000256" key="4">
    <source>
        <dbReference type="ARBA" id="ARBA00023180"/>
    </source>
</evidence>
<dbReference type="SUPFAM" id="SSF48431">
    <property type="entry name" value="Lipovitellin-phosvitin complex, superhelical domain"/>
    <property type="match status" value="1"/>
</dbReference>
<evidence type="ECO:0000256" key="2">
    <source>
        <dbReference type="ARBA" id="ARBA00022761"/>
    </source>
</evidence>
<evidence type="ECO:0000256" key="1">
    <source>
        <dbReference type="ARBA" id="ARBA00022729"/>
    </source>
</evidence>
<keyword evidence="3" id="KW-1015">Disulfide bond</keyword>
<organism evidence="9 10">
    <name type="scientific">Nephila pilipes</name>
    <name type="common">Giant wood spider</name>
    <name type="synonym">Nephila maculata</name>
    <dbReference type="NCBI Taxonomy" id="299642"/>
    <lineage>
        <taxon>Eukaryota</taxon>
        <taxon>Metazoa</taxon>
        <taxon>Ecdysozoa</taxon>
        <taxon>Arthropoda</taxon>
        <taxon>Chelicerata</taxon>
        <taxon>Arachnida</taxon>
        <taxon>Araneae</taxon>
        <taxon>Araneomorphae</taxon>
        <taxon>Entelegynae</taxon>
        <taxon>Araneoidea</taxon>
        <taxon>Nephilidae</taxon>
        <taxon>Nephila</taxon>
    </lineage>
</organism>
<evidence type="ECO:0000259" key="7">
    <source>
        <dbReference type="PROSITE" id="PS51211"/>
    </source>
</evidence>
<accession>A0A8X6P7F6</accession>
<dbReference type="InterPro" id="IPR001846">
    <property type="entry name" value="VWF_type-D"/>
</dbReference>
<keyword evidence="10" id="KW-1185">Reference proteome</keyword>
<dbReference type="SMART" id="SM00638">
    <property type="entry name" value="LPD_N"/>
    <property type="match status" value="1"/>
</dbReference>